<dbReference type="Proteomes" id="UP001219518">
    <property type="component" value="Unassembled WGS sequence"/>
</dbReference>
<comment type="caution">
    <text evidence="1">The sequence shown here is derived from an EMBL/GenBank/DDBJ whole genome shotgun (WGS) entry which is preliminary data.</text>
</comment>
<evidence type="ECO:0000313" key="1">
    <source>
        <dbReference type="EMBL" id="KAK3915251.1"/>
    </source>
</evidence>
<dbReference type="GO" id="GO:0005840">
    <property type="term" value="C:ribosome"/>
    <property type="evidence" value="ECO:0007669"/>
    <property type="project" value="UniProtKB-KW"/>
</dbReference>
<organism evidence="1 2">
    <name type="scientific">Frankliniella fusca</name>
    <dbReference type="NCBI Taxonomy" id="407009"/>
    <lineage>
        <taxon>Eukaryota</taxon>
        <taxon>Metazoa</taxon>
        <taxon>Ecdysozoa</taxon>
        <taxon>Arthropoda</taxon>
        <taxon>Hexapoda</taxon>
        <taxon>Insecta</taxon>
        <taxon>Pterygota</taxon>
        <taxon>Neoptera</taxon>
        <taxon>Paraneoptera</taxon>
        <taxon>Thysanoptera</taxon>
        <taxon>Terebrantia</taxon>
        <taxon>Thripoidea</taxon>
        <taxon>Thripidae</taxon>
        <taxon>Frankliniella</taxon>
    </lineage>
</organism>
<reference evidence="1" key="2">
    <citation type="journal article" date="2023" name="BMC Genomics">
        <title>Pest status, molecular evolution, and epigenetic factors derived from the genome assembly of Frankliniella fusca, a thysanopteran phytovirus vector.</title>
        <authorList>
            <person name="Catto M.A."/>
            <person name="Labadie P.E."/>
            <person name="Jacobson A.L."/>
            <person name="Kennedy G.G."/>
            <person name="Srinivasan R."/>
            <person name="Hunt B.G."/>
        </authorList>
    </citation>
    <scope>NUCLEOTIDE SEQUENCE</scope>
    <source>
        <strain evidence="1">PL_HMW_Pooled</strain>
    </source>
</reference>
<keyword evidence="2" id="KW-1185">Reference proteome</keyword>
<reference evidence="1" key="1">
    <citation type="submission" date="2021-07" db="EMBL/GenBank/DDBJ databases">
        <authorList>
            <person name="Catto M.A."/>
            <person name="Jacobson A."/>
            <person name="Kennedy G."/>
            <person name="Labadie P."/>
            <person name="Hunt B.G."/>
            <person name="Srinivasan R."/>
        </authorList>
    </citation>
    <scope>NUCLEOTIDE SEQUENCE</scope>
    <source>
        <strain evidence="1">PL_HMW_Pooled</strain>
        <tissue evidence="1">Head</tissue>
    </source>
</reference>
<accession>A0AAE1H5K0</accession>
<keyword evidence="1" id="KW-0689">Ribosomal protein</keyword>
<sequence>MAILLREFSAMEEVNMSLTVMKNNWNERLPYFKKYFSEKNIYRIDDTFSDDQQTIIILENLHRIPLWLKTASRPKRGQAAERSTLENRACRVLEVFPENTPVAEARPAAKDPLRLSAIGDALGSLNFFAIVDTEPIFNTLDPTEAMLLLLATYWVFHLNFGAPNKLPILFLAACVLGPVKVKSYVSKNDKFLDLCRDHFHLEI</sequence>
<gene>
    <name evidence="1" type="ORF">KUF71_024550</name>
</gene>
<proteinExistence type="predicted"/>
<dbReference type="AlphaFoldDB" id="A0AAE1H5K0"/>
<name>A0AAE1H5K0_9NEOP</name>
<protein>
    <submittedName>
        <fullName evidence="1">30S ribosomal protein S17</fullName>
    </submittedName>
</protein>
<keyword evidence="1" id="KW-0687">Ribonucleoprotein</keyword>
<dbReference type="EMBL" id="JAHWGI010000414">
    <property type="protein sequence ID" value="KAK3915251.1"/>
    <property type="molecule type" value="Genomic_DNA"/>
</dbReference>
<evidence type="ECO:0000313" key="2">
    <source>
        <dbReference type="Proteomes" id="UP001219518"/>
    </source>
</evidence>